<dbReference type="PANTHER" id="PTHR11476">
    <property type="entry name" value="HISTIDYL-TRNA SYNTHETASE"/>
    <property type="match status" value="1"/>
</dbReference>
<feature type="binding site" evidence="8">
    <location>
        <begin position="283"/>
        <end position="284"/>
    </location>
    <ligand>
        <name>L-histidine</name>
        <dbReference type="ChEBI" id="CHEBI:57595"/>
    </ligand>
</feature>
<dbReference type="PIRSF" id="PIRSF001549">
    <property type="entry name" value="His-tRNA_synth"/>
    <property type="match status" value="1"/>
</dbReference>
<organism evidence="10 11">
    <name type="scientific">Candidatus Sungbacteria bacterium GWC2_49_10</name>
    <dbReference type="NCBI Taxonomy" id="1802263"/>
    <lineage>
        <taxon>Bacteria</taxon>
        <taxon>Candidatus Sungiibacteriota</taxon>
    </lineage>
</organism>
<dbReference type="AlphaFoldDB" id="A0A1G2K5S9"/>
<dbReference type="InterPro" id="IPR004154">
    <property type="entry name" value="Anticodon-bd"/>
</dbReference>
<dbReference type="InterPro" id="IPR036621">
    <property type="entry name" value="Anticodon-bd_dom_sf"/>
</dbReference>
<comment type="subcellular location">
    <subcellularLocation>
        <location evidence="7">Cytoplasm</location>
    </subcellularLocation>
</comment>
<dbReference type="HAMAP" id="MF_00127">
    <property type="entry name" value="His_tRNA_synth"/>
    <property type="match status" value="1"/>
</dbReference>
<evidence type="ECO:0000259" key="9">
    <source>
        <dbReference type="PROSITE" id="PS50862"/>
    </source>
</evidence>
<dbReference type="CDD" id="cd00773">
    <property type="entry name" value="HisRS-like_core"/>
    <property type="match status" value="1"/>
</dbReference>
<keyword evidence="5 7" id="KW-0030">Aminoacyl-tRNA synthetase</keyword>
<name>A0A1G2K5S9_9BACT</name>
<dbReference type="InterPro" id="IPR015807">
    <property type="entry name" value="His-tRNA-ligase"/>
</dbReference>
<dbReference type="EMBL" id="MHQB01000004">
    <property type="protein sequence ID" value="OGZ94735.1"/>
    <property type="molecule type" value="Genomic_DNA"/>
</dbReference>
<dbReference type="InterPro" id="IPR004516">
    <property type="entry name" value="HisRS/HisZ"/>
</dbReference>
<comment type="caution">
    <text evidence="10">The sequence shown here is derived from an EMBL/GenBank/DDBJ whole genome shotgun (WGS) entry which is preliminary data.</text>
</comment>
<dbReference type="GO" id="GO:0006427">
    <property type="term" value="P:histidyl-tRNA aminoacylation"/>
    <property type="evidence" value="ECO:0007669"/>
    <property type="project" value="UniProtKB-UniRule"/>
</dbReference>
<keyword evidence="7" id="KW-0963">Cytoplasm</keyword>
<evidence type="ECO:0000256" key="4">
    <source>
        <dbReference type="ARBA" id="ARBA00022917"/>
    </source>
</evidence>
<comment type="similarity">
    <text evidence="1 7">Belongs to the class-II aminoacyl-tRNA synthetase family.</text>
</comment>
<evidence type="ECO:0000313" key="11">
    <source>
        <dbReference type="Proteomes" id="UP000177392"/>
    </source>
</evidence>
<feature type="binding site" evidence="8">
    <location>
        <position position="140"/>
    </location>
    <ligand>
        <name>L-histidine</name>
        <dbReference type="ChEBI" id="CHEBI:57595"/>
    </ligand>
</feature>
<reference evidence="10 11" key="1">
    <citation type="journal article" date="2016" name="Nat. Commun.">
        <title>Thousands of microbial genomes shed light on interconnected biogeochemical processes in an aquifer system.</title>
        <authorList>
            <person name="Anantharaman K."/>
            <person name="Brown C.T."/>
            <person name="Hug L.A."/>
            <person name="Sharon I."/>
            <person name="Castelle C.J."/>
            <person name="Probst A.J."/>
            <person name="Thomas B.C."/>
            <person name="Singh A."/>
            <person name="Wilkins M.J."/>
            <person name="Karaoz U."/>
            <person name="Brodie E.L."/>
            <person name="Williams K.H."/>
            <person name="Hubbard S.S."/>
            <person name="Banfield J.F."/>
        </authorList>
    </citation>
    <scope>NUCLEOTIDE SEQUENCE [LARGE SCALE GENOMIC DNA]</scope>
</reference>
<sequence length="441" mass="49004">MAQIKVKKQKRVKPELPGGFRDYGPADAIQRSKMIQTIRKTFEDFGFDPLETPAVERTEVLTGGEKESGKIIFNVKGSQESFGKDQDKKSDSSLRFDLTVPLARFIAANPEIPKPFKRYQIGSVWRGESPQAGRYREFMQADVDIVGASGAEADAEIVAVFYNVLKNLGVSDFRIKMNSRKILNGLSAYAGFPEKKLFDVLRIIDKKDTIGDAGVKKELEKEFGEKASEKIAEFIKNPQVARNARTVQEGLADLEAIFSTARGLGVEESKMEIDYLIVRGLGYYTGFVFETVLPAVSGIGSIVAGGRYDNLVLQFTGQPIPAVGASLGVDRLYAALEKLGVLKKKRTTVRALLMNLSPQLREKYIELLRDLRAANVNTSFYLGDDTAFQAQLAYAVKMEIGYVIIYGENEKAKGVFALKNLVTREQREVSKEELIKILRGL</sequence>
<evidence type="ECO:0000256" key="2">
    <source>
        <dbReference type="ARBA" id="ARBA00022741"/>
    </source>
</evidence>
<dbReference type="SUPFAM" id="SSF55681">
    <property type="entry name" value="Class II aaRS and biotin synthetases"/>
    <property type="match status" value="1"/>
</dbReference>
<comment type="catalytic activity">
    <reaction evidence="6 7">
        <text>tRNA(His) + L-histidine + ATP = L-histidyl-tRNA(His) + AMP + diphosphate + H(+)</text>
        <dbReference type="Rhea" id="RHEA:17313"/>
        <dbReference type="Rhea" id="RHEA-COMP:9665"/>
        <dbReference type="Rhea" id="RHEA-COMP:9689"/>
        <dbReference type="ChEBI" id="CHEBI:15378"/>
        <dbReference type="ChEBI" id="CHEBI:30616"/>
        <dbReference type="ChEBI" id="CHEBI:33019"/>
        <dbReference type="ChEBI" id="CHEBI:57595"/>
        <dbReference type="ChEBI" id="CHEBI:78442"/>
        <dbReference type="ChEBI" id="CHEBI:78527"/>
        <dbReference type="ChEBI" id="CHEBI:456215"/>
        <dbReference type="EC" id="6.1.1.21"/>
    </reaction>
</comment>
<gene>
    <name evidence="7" type="primary">hisS</name>
    <name evidence="10" type="ORF">A2131_01235</name>
</gene>
<keyword evidence="7 10" id="KW-0436">Ligase</keyword>
<evidence type="ECO:0000256" key="7">
    <source>
        <dbReference type="HAMAP-Rule" id="MF_00127"/>
    </source>
</evidence>
<comment type="subunit">
    <text evidence="7">Homodimer.</text>
</comment>
<dbReference type="EC" id="6.1.1.21" evidence="7"/>
<dbReference type="GO" id="GO:0005737">
    <property type="term" value="C:cytoplasm"/>
    <property type="evidence" value="ECO:0007669"/>
    <property type="project" value="UniProtKB-SubCell"/>
</dbReference>
<dbReference type="Pfam" id="PF13393">
    <property type="entry name" value="tRNA-synt_His"/>
    <property type="match status" value="1"/>
</dbReference>
<feature type="binding site" evidence="8">
    <location>
        <position position="144"/>
    </location>
    <ligand>
        <name>L-histidine</name>
        <dbReference type="ChEBI" id="CHEBI:57595"/>
    </ligand>
</feature>
<keyword evidence="2 7" id="KW-0547">Nucleotide-binding</keyword>
<proteinExistence type="inferred from homology"/>
<evidence type="ECO:0000256" key="8">
    <source>
        <dbReference type="PIRSR" id="PIRSR001549-1"/>
    </source>
</evidence>
<dbReference type="PANTHER" id="PTHR11476:SF7">
    <property type="entry name" value="HISTIDINE--TRNA LIGASE"/>
    <property type="match status" value="1"/>
</dbReference>
<dbReference type="InterPro" id="IPR045864">
    <property type="entry name" value="aa-tRNA-synth_II/BPL/LPL"/>
</dbReference>
<evidence type="ECO:0000256" key="6">
    <source>
        <dbReference type="ARBA" id="ARBA00047639"/>
    </source>
</evidence>
<keyword evidence="3 7" id="KW-0067">ATP-binding</keyword>
<feature type="binding site" evidence="8">
    <location>
        <begin position="97"/>
        <end position="99"/>
    </location>
    <ligand>
        <name>L-histidine</name>
        <dbReference type="ChEBI" id="CHEBI:57595"/>
    </ligand>
</feature>
<dbReference type="NCBIfam" id="TIGR00442">
    <property type="entry name" value="hisS"/>
    <property type="match status" value="1"/>
</dbReference>
<dbReference type="Pfam" id="PF03129">
    <property type="entry name" value="HGTP_anticodon"/>
    <property type="match status" value="1"/>
</dbReference>
<dbReference type="InterPro" id="IPR041715">
    <property type="entry name" value="HisRS-like_core"/>
</dbReference>
<accession>A0A1G2K5S9</accession>
<evidence type="ECO:0000256" key="1">
    <source>
        <dbReference type="ARBA" id="ARBA00008226"/>
    </source>
</evidence>
<feature type="domain" description="Aminoacyl-transfer RNA synthetases class-II family profile" evidence="9">
    <location>
        <begin position="31"/>
        <end position="358"/>
    </location>
</feature>
<evidence type="ECO:0000313" key="10">
    <source>
        <dbReference type="EMBL" id="OGZ94735.1"/>
    </source>
</evidence>
<protein>
    <recommendedName>
        <fullName evidence="7">Histidine--tRNA ligase</fullName>
        <ecNumber evidence="7">6.1.1.21</ecNumber>
    </recommendedName>
    <alternativeName>
        <fullName evidence="7">Histidyl-tRNA synthetase</fullName>
        <shortName evidence="7">HisRS</shortName>
    </alternativeName>
</protein>
<evidence type="ECO:0000256" key="3">
    <source>
        <dbReference type="ARBA" id="ARBA00022840"/>
    </source>
</evidence>
<dbReference type="InterPro" id="IPR006195">
    <property type="entry name" value="aa-tRNA-synth_II"/>
</dbReference>
<dbReference type="PROSITE" id="PS50862">
    <property type="entry name" value="AA_TRNA_LIGASE_II"/>
    <property type="match status" value="1"/>
</dbReference>
<dbReference type="GO" id="GO:0005524">
    <property type="term" value="F:ATP binding"/>
    <property type="evidence" value="ECO:0007669"/>
    <property type="project" value="UniProtKB-UniRule"/>
</dbReference>
<dbReference type="Gene3D" id="3.40.50.800">
    <property type="entry name" value="Anticodon-binding domain"/>
    <property type="match status" value="1"/>
</dbReference>
<feature type="binding site" evidence="8">
    <location>
        <position position="279"/>
    </location>
    <ligand>
        <name>L-histidine</name>
        <dbReference type="ChEBI" id="CHEBI:57595"/>
    </ligand>
</feature>
<feature type="binding site" evidence="8">
    <location>
        <position position="126"/>
    </location>
    <ligand>
        <name>L-histidine</name>
        <dbReference type="ChEBI" id="CHEBI:57595"/>
    </ligand>
</feature>
<dbReference type="SUPFAM" id="SSF52954">
    <property type="entry name" value="Class II aaRS ABD-related"/>
    <property type="match status" value="1"/>
</dbReference>
<keyword evidence="4 7" id="KW-0648">Protein biosynthesis</keyword>
<dbReference type="Gene3D" id="3.30.930.10">
    <property type="entry name" value="Bira Bifunctional Protein, Domain 2"/>
    <property type="match status" value="1"/>
</dbReference>
<dbReference type="Proteomes" id="UP000177392">
    <property type="component" value="Unassembled WGS sequence"/>
</dbReference>
<evidence type="ECO:0000256" key="5">
    <source>
        <dbReference type="ARBA" id="ARBA00023146"/>
    </source>
</evidence>
<dbReference type="GO" id="GO:0004821">
    <property type="term" value="F:histidine-tRNA ligase activity"/>
    <property type="evidence" value="ECO:0007669"/>
    <property type="project" value="UniProtKB-UniRule"/>
</dbReference>